<name>A0ABY6P404_9NOCA</name>
<sequence>MIGHPACPVEPWCLRATSLDLGVLAQFESLFALSNGHLGWRGTLDEGEPVGLPGAYLAGVFELRPLHQAEAGFGYPEAGQTIVGVTDGTLVRLTVDSEPFDVRRGVLHSHEQVLDLRAGTLRRTADWTSPAGRRVVVRSERLVSLTQRGLGAVCWSVQALDGPVRVVVQSELGVTAPPSAAGGDPRSAAGLTAPLVAQTHTVTDGGVRLLHRTRLSGLLVGAGTWHDVTGPPGTRTDVACTPDVGRTTVTATLAAGQQLGLTKLVAHAWSGTRSGAAVLDEVDAALVVAQGVGWDGLLSTQRTYLDDFWDRADVVLEGDDELQQAVRVALFHVLQAGARAESRAIGAKGLTGPGYDGHTFWDTEIFVLPVLDHVAPQAAEQALRWRHTTLPLARDRARVLGLAGAAFPWRTIRGEECSGYWPAGTAAFHIGADIAHAVLRYVRATGDTAFEATVGVDLVVETARLWASLGHHDGRGGFRIEGVTGPDEYSALVDNNLYTNLMAQQNLTAAAHLARAHPGRAAALGVTAEERTAWEAAAAAVVVPYDEGLGIHLQDDAFCDHERWDFAATPAEDYPLLLHHHYVELYRRQVVKQADLVLAMQLCSGAFTDEEKRRNVEYYEAITVRDSSLSAAPQAVLAAEVGHLELAYDYLAEASLVDLHDLQHNTRDGLHLAALAGCWTALVVGFGGMRDDGTTVSFTPRLPPGTTLLTFCVAIDGHHVKLDIIPARTRYTLLSGPPVTILDHGTPVVLDAGIPVHRPPAAARSLPAPQQPTGRAPVPRAPHRTQSQHRAGLHGGGDVERTHACAPRWPSPGR</sequence>
<feature type="domain" description="Glycoside hydrolase family 65 central catalytic" evidence="4">
    <location>
        <begin position="327"/>
        <end position="680"/>
    </location>
</feature>
<evidence type="ECO:0000256" key="2">
    <source>
        <dbReference type="ARBA" id="ARBA00023295"/>
    </source>
</evidence>
<dbReference type="Proteomes" id="UP001164965">
    <property type="component" value="Chromosome"/>
</dbReference>
<dbReference type="InterPro" id="IPR012341">
    <property type="entry name" value="6hp_glycosidase-like_sf"/>
</dbReference>
<dbReference type="InterPro" id="IPR005194">
    <property type="entry name" value="Glyco_hydro_65_C"/>
</dbReference>
<dbReference type="Pfam" id="PF03636">
    <property type="entry name" value="Glyco_hydro_65N"/>
    <property type="match status" value="1"/>
</dbReference>
<dbReference type="PIRSF" id="PIRSF036289">
    <property type="entry name" value="Glycosyl_hydrolase_malt_phosph"/>
    <property type="match status" value="1"/>
</dbReference>
<organism evidence="7 8">
    <name type="scientific">Rhodococcus antarcticus</name>
    <dbReference type="NCBI Taxonomy" id="2987751"/>
    <lineage>
        <taxon>Bacteria</taxon>
        <taxon>Bacillati</taxon>
        <taxon>Actinomycetota</taxon>
        <taxon>Actinomycetes</taxon>
        <taxon>Mycobacteriales</taxon>
        <taxon>Nocardiaceae</taxon>
        <taxon>Rhodococcus</taxon>
    </lineage>
</organism>
<dbReference type="InterPro" id="IPR005195">
    <property type="entry name" value="Glyco_hydro_65_M"/>
</dbReference>
<dbReference type="Gene3D" id="2.70.98.40">
    <property type="entry name" value="Glycoside hydrolase, family 65, N-terminal domain"/>
    <property type="match status" value="1"/>
</dbReference>
<proteinExistence type="inferred from homology"/>
<evidence type="ECO:0000313" key="8">
    <source>
        <dbReference type="Proteomes" id="UP001164965"/>
    </source>
</evidence>
<dbReference type="InterPro" id="IPR011013">
    <property type="entry name" value="Gal_mutarotase_sf_dom"/>
</dbReference>
<dbReference type="InterPro" id="IPR005196">
    <property type="entry name" value="Glyco_hydro_65_N"/>
</dbReference>
<keyword evidence="2" id="KW-0326">Glycosidase</keyword>
<evidence type="ECO:0000259" key="5">
    <source>
        <dbReference type="Pfam" id="PF03633"/>
    </source>
</evidence>
<feature type="region of interest" description="Disordered" evidence="3">
    <location>
        <begin position="760"/>
        <end position="814"/>
    </location>
</feature>
<dbReference type="Gene3D" id="2.60.420.10">
    <property type="entry name" value="Maltose phosphorylase, domain 3"/>
    <property type="match status" value="1"/>
</dbReference>
<evidence type="ECO:0000256" key="3">
    <source>
        <dbReference type="SAM" id="MobiDB-lite"/>
    </source>
</evidence>
<accession>A0ABY6P404</accession>
<evidence type="ECO:0000259" key="4">
    <source>
        <dbReference type="Pfam" id="PF03632"/>
    </source>
</evidence>
<dbReference type="PANTHER" id="PTHR11051">
    <property type="entry name" value="GLYCOSYL HYDROLASE-RELATED"/>
    <property type="match status" value="1"/>
</dbReference>
<feature type="compositionally biased region" description="Low complexity" evidence="3">
    <location>
        <begin position="760"/>
        <end position="772"/>
    </location>
</feature>
<evidence type="ECO:0000256" key="1">
    <source>
        <dbReference type="ARBA" id="ARBA00006768"/>
    </source>
</evidence>
<feature type="domain" description="Glycoside hydrolase family 65 N-terminal" evidence="6">
    <location>
        <begin position="17"/>
        <end position="270"/>
    </location>
</feature>
<keyword evidence="8" id="KW-1185">Reference proteome</keyword>
<dbReference type="SUPFAM" id="SSF48208">
    <property type="entry name" value="Six-hairpin glycosidases"/>
    <property type="match status" value="1"/>
</dbReference>
<keyword evidence="7" id="KW-0378">Hydrolase</keyword>
<dbReference type="RefSeq" id="WP_265384095.1">
    <property type="nucleotide sequence ID" value="NZ_CP110615.1"/>
</dbReference>
<dbReference type="EMBL" id="CP110615">
    <property type="protein sequence ID" value="UZJ25991.1"/>
    <property type="molecule type" value="Genomic_DNA"/>
</dbReference>
<dbReference type="InterPro" id="IPR037018">
    <property type="entry name" value="GH65_N"/>
</dbReference>
<reference evidence="7" key="1">
    <citation type="submission" date="2022-10" db="EMBL/GenBank/DDBJ databases">
        <title>Rhodococcus sp.75.</title>
        <authorList>
            <person name="Sun M."/>
        </authorList>
    </citation>
    <scope>NUCLEOTIDE SEQUENCE</scope>
    <source>
        <strain evidence="7">75</strain>
    </source>
</reference>
<dbReference type="SUPFAM" id="SSF74650">
    <property type="entry name" value="Galactose mutarotase-like"/>
    <property type="match status" value="1"/>
</dbReference>
<comment type="similarity">
    <text evidence="1">Belongs to the glycosyl hydrolase 65 family.</text>
</comment>
<dbReference type="GO" id="GO:0016787">
    <property type="term" value="F:hydrolase activity"/>
    <property type="evidence" value="ECO:0007669"/>
    <property type="project" value="UniProtKB-KW"/>
</dbReference>
<feature type="domain" description="Glycoside hydrolase family 65 C-terminal" evidence="5">
    <location>
        <begin position="689"/>
        <end position="750"/>
    </location>
</feature>
<evidence type="ECO:0000259" key="6">
    <source>
        <dbReference type="Pfam" id="PF03636"/>
    </source>
</evidence>
<evidence type="ECO:0000313" key="7">
    <source>
        <dbReference type="EMBL" id="UZJ25991.1"/>
    </source>
</evidence>
<dbReference type="Pfam" id="PF03632">
    <property type="entry name" value="Glyco_hydro_65m"/>
    <property type="match status" value="1"/>
</dbReference>
<dbReference type="Gene3D" id="1.50.10.10">
    <property type="match status" value="1"/>
</dbReference>
<gene>
    <name evidence="7" type="ORF">RHODO2019_06040</name>
</gene>
<protein>
    <submittedName>
        <fullName evidence="7">Family 65 glycosyl hydrolase</fullName>
    </submittedName>
</protein>
<dbReference type="Pfam" id="PF03633">
    <property type="entry name" value="Glyco_hydro_65C"/>
    <property type="match status" value="1"/>
</dbReference>
<dbReference type="InterPro" id="IPR008928">
    <property type="entry name" value="6-hairpin_glycosidase_sf"/>
</dbReference>
<dbReference type="PANTHER" id="PTHR11051:SF13">
    <property type="entry name" value="GLYCOSYL TRANSFERASE"/>
    <property type="match status" value="1"/>
</dbReference>
<dbReference type="InterPro" id="IPR017045">
    <property type="entry name" value="Malt_Pase/Glycosyl_Hdrlase"/>
</dbReference>